<dbReference type="AlphaFoldDB" id="A0A345DYC7"/>
<evidence type="ECO:0000313" key="4">
    <source>
        <dbReference type="Proteomes" id="UP000252985"/>
    </source>
</evidence>
<evidence type="ECO:0000313" key="5">
    <source>
        <dbReference type="Proteomes" id="UP000253273"/>
    </source>
</evidence>
<dbReference type="EMBL" id="CP031150">
    <property type="protein sequence ID" value="AXG04949.1"/>
    <property type="molecule type" value="Genomic_DNA"/>
</dbReference>
<dbReference type="GeneID" id="37288719"/>
<feature type="transmembrane region" description="Helical" evidence="1">
    <location>
        <begin position="15"/>
        <end position="33"/>
    </location>
</feature>
<dbReference type="Proteomes" id="UP000253273">
    <property type="component" value="Chromosome"/>
</dbReference>
<protein>
    <recommendedName>
        <fullName evidence="6">Zinc ribbon domain-containing protein</fullName>
    </recommendedName>
</protein>
<reference evidence="3 4" key="1">
    <citation type="submission" date="2018-07" db="EMBL/GenBank/DDBJ databases">
        <title>Genome sequences of Haloplanus sp. CBA1112.</title>
        <authorList>
            <person name="Kim Y.B."/>
            <person name="Roh S.W."/>
        </authorList>
    </citation>
    <scope>NUCLEOTIDE SEQUENCE [LARGE SCALE GENOMIC DNA]</scope>
    <source>
        <strain evidence="3 4">CBA1112</strain>
    </source>
</reference>
<evidence type="ECO:0000313" key="3">
    <source>
        <dbReference type="EMBL" id="AXG11420.1"/>
    </source>
</evidence>
<sequence length="78" mass="8777">MTDIESKKEFTGETIWLVVGVLFCFPFAIYYYFANKEQVWVCPECRESITVGAGTCKHCGTDLSEYTGDDEESASVDD</sequence>
<evidence type="ECO:0000313" key="2">
    <source>
        <dbReference type="EMBL" id="AXG04949.1"/>
    </source>
</evidence>
<reference evidence="2 5" key="2">
    <citation type="submission" date="2018-07" db="EMBL/GenBank/DDBJ databases">
        <title>Genome sequences of Haloplanus sp. CBA1113.</title>
        <authorList>
            <person name="Kim Y.B."/>
            <person name="Roh S.W."/>
        </authorList>
    </citation>
    <scope>NUCLEOTIDE SEQUENCE [LARGE SCALE GENOMIC DNA]</scope>
    <source>
        <strain evidence="2 5">CBA1113</strain>
    </source>
</reference>
<dbReference type="Proteomes" id="UP000252985">
    <property type="component" value="Chromosome"/>
</dbReference>
<keyword evidence="5" id="KW-1185">Reference proteome</keyword>
<accession>A0A345DYC7</accession>
<evidence type="ECO:0000256" key="1">
    <source>
        <dbReference type="SAM" id="Phobius"/>
    </source>
</evidence>
<gene>
    <name evidence="3" type="ORF">DU484_17035</name>
    <name evidence="2" type="ORF">DU500_00080</name>
</gene>
<dbReference type="KEGG" id="haq:DU484_17035"/>
<proteinExistence type="predicted"/>
<keyword evidence="1" id="KW-0472">Membrane</keyword>
<keyword evidence="1" id="KW-0812">Transmembrane</keyword>
<dbReference type="KEGG" id="haj:DU500_00080"/>
<organism evidence="2 5">
    <name type="scientific">Haloplanus rubicundus</name>
    <dbReference type="NCBI Taxonomy" id="1547898"/>
    <lineage>
        <taxon>Archaea</taxon>
        <taxon>Methanobacteriati</taxon>
        <taxon>Methanobacteriota</taxon>
        <taxon>Stenosarchaea group</taxon>
        <taxon>Halobacteria</taxon>
        <taxon>Halobacteriales</taxon>
        <taxon>Haloferacaceae</taxon>
        <taxon>Haloplanus</taxon>
    </lineage>
</organism>
<dbReference type="OrthoDB" id="275099at2157"/>
<accession>A0A345EGU8</accession>
<evidence type="ECO:0008006" key="6">
    <source>
        <dbReference type="Google" id="ProtNLM"/>
    </source>
</evidence>
<name>A0A345DYC7_9EURY</name>
<dbReference type="EMBL" id="CP031148">
    <property type="protein sequence ID" value="AXG11420.1"/>
    <property type="molecule type" value="Genomic_DNA"/>
</dbReference>
<keyword evidence="1" id="KW-1133">Transmembrane helix</keyword>
<dbReference type="RefSeq" id="WP_114584106.1">
    <property type="nucleotide sequence ID" value="NZ_CP031148.1"/>
</dbReference>